<dbReference type="Proteomes" id="UP000228767">
    <property type="component" value="Unassembled WGS sequence"/>
</dbReference>
<feature type="region of interest" description="Disordered" evidence="1">
    <location>
        <begin position="81"/>
        <end position="105"/>
    </location>
</feature>
<name>A0A2H0RHE3_9BACT</name>
<reference evidence="2 3" key="1">
    <citation type="submission" date="2017-09" db="EMBL/GenBank/DDBJ databases">
        <title>Depth-based differentiation of microbial function through sediment-hosted aquifers and enrichment of novel symbionts in the deep terrestrial subsurface.</title>
        <authorList>
            <person name="Probst A.J."/>
            <person name="Ladd B."/>
            <person name="Jarett J.K."/>
            <person name="Geller-Mcgrath D.E."/>
            <person name="Sieber C.M."/>
            <person name="Emerson J.B."/>
            <person name="Anantharaman K."/>
            <person name="Thomas B.C."/>
            <person name="Malmstrom R."/>
            <person name="Stieglmeier M."/>
            <person name="Klingl A."/>
            <person name="Woyke T."/>
            <person name="Ryan C.M."/>
            <person name="Banfield J.F."/>
        </authorList>
    </citation>
    <scope>NUCLEOTIDE SEQUENCE [LARGE SCALE GENOMIC DNA]</scope>
    <source>
        <strain evidence="2">CG10_big_fil_rev_8_21_14_0_10_51_16</strain>
    </source>
</reference>
<evidence type="ECO:0000313" key="3">
    <source>
        <dbReference type="Proteomes" id="UP000228767"/>
    </source>
</evidence>
<protein>
    <submittedName>
        <fullName evidence="2">Uncharacterized protein</fullName>
    </submittedName>
</protein>
<evidence type="ECO:0000313" key="2">
    <source>
        <dbReference type="EMBL" id="PIR45195.1"/>
    </source>
</evidence>
<proteinExistence type="predicted"/>
<evidence type="ECO:0000256" key="1">
    <source>
        <dbReference type="SAM" id="MobiDB-lite"/>
    </source>
</evidence>
<comment type="caution">
    <text evidence="2">The sequence shown here is derived from an EMBL/GenBank/DDBJ whole genome shotgun (WGS) entry which is preliminary data.</text>
</comment>
<gene>
    <name evidence="2" type="ORF">COV10_00775</name>
</gene>
<accession>A0A2H0RHE3</accession>
<sequence>MDHSGLRPRLRGASLFDSSEFLGVLSVVAPSPGQGETWDRDPGRKTFSEVFRVLEEKSQKVYSSRREGWGGVVVEPHATPTYPLPTSPWPGGGAIPQESSNTPLF</sequence>
<dbReference type="EMBL" id="PCYI01000004">
    <property type="protein sequence ID" value="PIR45195.1"/>
    <property type="molecule type" value="Genomic_DNA"/>
</dbReference>
<organism evidence="2 3">
    <name type="scientific">Candidatus Vogelbacteria bacterium CG10_big_fil_rev_8_21_14_0_10_51_16</name>
    <dbReference type="NCBI Taxonomy" id="1975045"/>
    <lineage>
        <taxon>Bacteria</taxon>
        <taxon>Candidatus Vogeliibacteriota</taxon>
    </lineage>
</organism>
<dbReference type="AlphaFoldDB" id="A0A2H0RHE3"/>